<proteinExistence type="predicted"/>
<name>A0A4V2WNC3_9BACT</name>
<dbReference type="Proteomes" id="UP000295164">
    <property type="component" value="Unassembled WGS sequence"/>
</dbReference>
<evidence type="ECO:0000256" key="1">
    <source>
        <dbReference type="SAM" id="Phobius"/>
    </source>
</evidence>
<dbReference type="RefSeq" id="WP_131850327.1">
    <property type="nucleotide sequence ID" value="NZ_SKFH01000001.1"/>
</dbReference>
<protein>
    <submittedName>
        <fullName evidence="2">Uncharacterized protein</fullName>
    </submittedName>
</protein>
<dbReference type="EMBL" id="SKFH01000001">
    <property type="protein sequence ID" value="TCZ74972.1"/>
    <property type="molecule type" value="Genomic_DNA"/>
</dbReference>
<evidence type="ECO:0000313" key="3">
    <source>
        <dbReference type="Proteomes" id="UP000295164"/>
    </source>
</evidence>
<comment type="caution">
    <text evidence="2">The sequence shown here is derived from an EMBL/GenBank/DDBJ whole genome shotgun (WGS) entry which is preliminary data.</text>
</comment>
<reference evidence="2 3" key="1">
    <citation type="submission" date="2019-03" db="EMBL/GenBank/DDBJ databases">
        <authorList>
            <person name="Kim M.K.M."/>
        </authorList>
    </citation>
    <scope>NUCLEOTIDE SEQUENCE [LARGE SCALE GENOMIC DNA]</scope>
    <source>
        <strain evidence="2 3">17J68-15</strain>
    </source>
</reference>
<keyword evidence="1" id="KW-0472">Membrane</keyword>
<accession>A0A4V2WNC3</accession>
<dbReference type="AlphaFoldDB" id="A0A4V2WNC3"/>
<evidence type="ECO:0000313" key="2">
    <source>
        <dbReference type="EMBL" id="TCZ74972.1"/>
    </source>
</evidence>
<gene>
    <name evidence="2" type="ORF">E0486_01300</name>
</gene>
<feature type="transmembrane region" description="Helical" evidence="1">
    <location>
        <begin position="32"/>
        <end position="54"/>
    </location>
</feature>
<sequence length="65" mass="7465">MSRRYLFFFLTCFAVLVGSEYFFVTEAFNSRRLAVLLLSGFALLGSIVVSWWGYRKFRKAIAAVA</sequence>
<organism evidence="2 3">
    <name type="scientific">Flaviaesturariibacter aridisoli</name>
    <dbReference type="NCBI Taxonomy" id="2545761"/>
    <lineage>
        <taxon>Bacteria</taxon>
        <taxon>Pseudomonadati</taxon>
        <taxon>Bacteroidota</taxon>
        <taxon>Chitinophagia</taxon>
        <taxon>Chitinophagales</taxon>
        <taxon>Chitinophagaceae</taxon>
        <taxon>Flaviaestuariibacter</taxon>
    </lineage>
</organism>
<keyword evidence="1" id="KW-0812">Transmembrane</keyword>
<keyword evidence="1" id="KW-1133">Transmembrane helix</keyword>
<keyword evidence="3" id="KW-1185">Reference proteome</keyword>